<evidence type="ECO:0000256" key="1">
    <source>
        <dbReference type="ARBA" id="ARBA00004752"/>
    </source>
</evidence>
<dbReference type="InterPro" id="IPR036615">
    <property type="entry name" value="Mur_ligase_C_dom_sf"/>
</dbReference>
<dbReference type="SUPFAM" id="SSF53623">
    <property type="entry name" value="MurD-like peptide ligases, catalytic domain"/>
    <property type="match status" value="1"/>
</dbReference>
<evidence type="ECO:0000256" key="2">
    <source>
        <dbReference type="ARBA" id="ARBA00005898"/>
    </source>
</evidence>
<keyword evidence="6 8" id="KW-0131">Cell cycle</keyword>
<evidence type="ECO:0000259" key="10">
    <source>
        <dbReference type="Pfam" id="PF02875"/>
    </source>
</evidence>
<comment type="caution">
    <text evidence="12">The sequence shown here is derived from an EMBL/GenBank/DDBJ whole genome shotgun (WGS) entry which is preliminary data.</text>
</comment>
<evidence type="ECO:0000313" key="12">
    <source>
        <dbReference type="EMBL" id="MFD1780473.1"/>
    </source>
</evidence>
<dbReference type="RefSeq" id="WP_388040140.1">
    <property type="nucleotide sequence ID" value="NZ_JBHUEK010000025.1"/>
</dbReference>
<feature type="domain" description="Mur ligase central" evidence="11">
    <location>
        <begin position="108"/>
        <end position="319"/>
    </location>
</feature>
<dbReference type="InterPro" id="IPR036565">
    <property type="entry name" value="Mur-like_cat_sf"/>
</dbReference>
<dbReference type="InterPro" id="IPR004101">
    <property type="entry name" value="Mur_ligase_C"/>
</dbReference>
<evidence type="ECO:0000259" key="9">
    <source>
        <dbReference type="Pfam" id="PF01225"/>
    </source>
</evidence>
<dbReference type="Gene3D" id="3.40.1190.10">
    <property type="entry name" value="Mur-like, catalytic domain"/>
    <property type="match status" value="1"/>
</dbReference>
<dbReference type="NCBIfam" id="TIGR01085">
    <property type="entry name" value="murE"/>
    <property type="match status" value="1"/>
</dbReference>
<dbReference type="Pfam" id="PF08245">
    <property type="entry name" value="Mur_ligase_M"/>
    <property type="match status" value="1"/>
</dbReference>
<evidence type="ECO:0000256" key="3">
    <source>
        <dbReference type="ARBA" id="ARBA00022618"/>
    </source>
</evidence>
<evidence type="ECO:0000256" key="5">
    <source>
        <dbReference type="ARBA" id="ARBA00022984"/>
    </source>
</evidence>
<dbReference type="InterPro" id="IPR035911">
    <property type="entry name" value="MurE/MurF_N"/>
</dbReference>
<keyword evidence="7 8" id="KW-0961">Cell wall biogenesis/degradation</keyword>
<evidence type="ECO:0000256" key="4">
    <source>
        <dbReference type="ARBA" id="ARBA00022960"/>
    </source>
</evidence>
<protein>
    <submittedName>
        <fullName evidence="12">Mur ligase family protein</fullName>
        <ecNumber evidence="12">6.3.2.13</ecNumber>
    </submittedName>
</protein>
<comment type="similarity">
    <text evidence="2">Belongs to the MurCDEF family. MurE subfamily.</text>
</comment>
<feature type="domain" description="Mur ligase C-terminal" evidence="10">
    <location>
        <begin position="342"/>
        <end position="476"/>
    </location>
</feature>
<feature type="domain" description="Mur ligase N-terminal catalytic" evidence="9">
    <location>
        <begin position="23"/>
        <end position="96"/>
    </location>
</feature>
<comment type="subcellular location">
    <subcellularLocation>
        <location evidence="8">Cytoplasm</location>
    </subcellularLocation>
</comment>
<dbReference type="Pfam" id="PF02875">
    <property type="entry name" value="Mur_ligase_C"/>
    <property type="match status" value="1"/>
</dbReference>
<organism evidence="12 13">
    <name type="scientific">Fredinandcohnia salidurans</name>
    <dbReference type="NCBI Taxonomy" id="2595041"/>
    <lineage>
        <taxon>Bacteria</taxon>
        <taxon>Bacillati</taxon>
        <taxon>Bacillota</taxon>
        <taxon>Bacilli</taxon>
        <taxon>Bacillales</taxon>
        <taxon>Bacillaceae</taxon>
        <taxon>Fredinandcohnia</taxon>
    </lineage>
</organism>
<evidence type="ECO:0000259" key="11">
    <source>
        <dbReference type="Pfam" id="PF08245"/>
    </source>
</evidence>
<keyword evidence="12" id="KW-0436">Ligase</keyword>
<dbReference type="InterPro" id="IPR000713">
    <property type="entry name" value="Mur_ligase_N"/>
</dbReference>
<keyword evidence="4 8" id="KW-0133">Cell shape</keyword>
<accession>A0ABW4MSB8</accession>
<name>A0ABW4MSB8_9BACI</name>
<reference evidence="13" key="1">
    <citation type="journal article" date="2019" name="Int. J. Syst. Evol. Microbiol.">
        <title>The Global Catalogue of Microorganisms (GCM) 10K type strain sequencing project: providing services to taxonomists for standard genome sequencing and annotation.</title>
        <authorList>
            <consortium name="The Broad Institute Genomics Platform"/>
            <consortium name="The Broad Institute Genome Sequencing Center for Infectious Disease"/>
            <person name="Wu L."/>
            <person name="Ma J."/>
        </authorList>
    </citation>
    <scope>NUCLEOTIDE SEQUENCE [LARGE SCALE GENOMIC DNA]</scope>
    <source>
        <strain evidence="13">CCUG 15531</strain>
    </source>
</reference>
<evidence type="ECO:0000256" key="8">
    <source>
        <dbReference type="RuleBase" id="RU004135"/>
    </source>
</evidence>
<evidence type="ECO:0000313" key="13">
    <source>
        <dbReference type="Proteomes" id="UP001597227"/>
    </source>
</evidence>
<gene>
    <name evidence="12" type="ORF">ACFSFW_17540</name>
</gene>
<dbReference type="GO" id="GO:0008765">
    <property type="term" value="F:UDP-N-acetylmuramoylalanyl-D-glutamate-2,6-diaminopimelate ligase activity"/>
    <property type="evidence" value="ECO:0007669"/>
    <property type="project" value="UniProtKB-EC"/>
</dbReference>
<dbReference type="InterPro" id="IPR013221">
    <property type="entry name" value="Mur_ligase_cen"/>
</dbReference>
<dbReference type="Gene3D" id="3.90.190.20">
    <property type="entry name" value="Mur ligase, C-terminal domain"/>
    <property type="match status" value="1"/>
</dbReference>
<dbReference type="PANTHER" id="PTHR23135">
    <property type="entry name" value="MUR LIGASE FAMILY MEMBER"/>
    <property type="match status" value="1"/>
</dbReference>
<evidence type="ECO:0000256" key="7">
    <source>
        <dbReference type="ARBA" id="ARBA00023316"/>
    </source>
</evidence>
<dbReference type="EMBL" id="JBHUEK010000025">
    <property type="protein sequence ID" value="MFD1780473.1"/>
    <property type="molecule type" value="Genomic_DNA"/>
</dbReference>
<dbReference type="SUPFAM" id="SSF63418">
    <property type="entry name" value="MurE/MurF N-terminal domain"/>
    <property type="match status" value="1"/>
</dbReference>
<dbReference type="InterPro" id="IPR005761">
    <property type="entry name" value="UDP-N-AcMur-Glu-dNH2Pim_ligase"/>
</dbReference>
<dbReference type="Proteomes" id="UP001597227">
    <property type="component" value="Unassembled WGS sequence"/>
</dbReference>
<keyword evidence="13" id="KW-1185">Reference proteome</keyword>
<proteinExistence type="inferred from homology"/>
<dbReference type="SUPFAM" id="SSF53244">
    <property type="entry name" value="MurD-like peptide ligases, peptide-binding domain"/>
    <property type="match status" value="1"/>
</dbReference>
<sequence>MVKLHELLTAIEVQKTIDDQDIEISGLSYHSGKVKDGHLFVCIKGYKTDGHKYLSQAISNGAVACVVEDVQEGLEIPQIVVKNSRIALARLAAEFYGKPSEKMNMIGITATNGKTTTSFMTNAILEEEGYRTGLIGTVSIKIDDFAIPSELTTPESLDLQFYLGQMVDKDVSHVTMEVSSNALETHRVEAVDYDIVTLNNISREHIDSHGSFEKYFEVKSGLIRHASEKSFAILNLDDEYSTSLIDQTKAQVITFGLDSKDGHIACKNLDLTTGRAKFTIEILKPFSRYETKIEPGEFKIELSVPGLHSVYNAMVAITIGLLCGVPVSSIQKGLKNFGGVERRFEFIFEEDIKIVDDHFANAGNIDVTLQTLKYMEYKDLHLVYAIRGERGPTVNRENAEAIVKWAKTLGFNEIIATKSVSHVTSKDYVTDEETAVFEEVMTEAGIQVALYDELDDAIEQALTHAEPGDVVILAGAQGMDYGAGVALQQIAKMRPNLSREKLFFPLRNRVAGLTKEQRQMLGRSDG</sequence>
<evidence type="ECO:0000256" key="6">
    <source>
        <dbReference type="ARBA" id="ARBA00023306"/>
    </source>
</evidence>
<dbReference type="EC" id="6.3.2.13" evidence="12"/>
<dbReference type="PANTHER" id="PTHR23135:SF4">
    <property type="entry name" value="UDP-N-ACETYLMURAMOYL-L-ALANYL-D-GLUTAMATE--2,6-DIAMINOPIMELATE LIGASE MURE HOMOLOG, CHLOROPLASTIC"/>
    <property type="match status" value="1"/>
</dbReference>
<keyword evidence="5 8" id="KW-0573">Peptidoglycan synthesis</keyword>
<keyword evidence="3 8" id="KW-0132">Cell division</keyword>
<dbReference type="Gene3D" id="3.40.1390.10">
    <property type="entry name" value="MurE/MurF, N-terminal domain"/>
    <property type="match status" value="1"/>
</dbReference>
<comment type="pathway">
    <text evidence="1 8">Cell wall biogenesis; peptidoglycan biosynthesis.</text>
</comment>
<dbReference type="Pfam" id="PF01225">
    <property type="entry name" value="Mur_ligase"/>
    <property type="match status" value="1"/>
</dbReference>